<proteinExistence type="predicted"/>
<evidence type="ECO:0000313" key="2">
    <source>
        <dbReference type="Proteomes" id="UP000196084"/>
    </source>
</evidence>
<dbReference type="AlphaFoldDB" id="A0A202E6D7"/>
<dbReference type="OrthoDB" id="350450at2157"/>
<dbReference type="Proteomes" id="UP000196084">
    <property type="component" value="Unassembled WGS sequence"/>
</dbReference>
<comment type="caution">
    <text evidence="1">The sequence shown here is derived from an EMBL/GenBank/DDBJ whole genome shotgun (WGS) entry which is preliminary data.</text>
</comment>
<organism evidence="1 2">
    <name type="scientific">Natronolimnobius baerhuensis</name>
    <dbReference type="NCBI Taxonomy" id="253108"/>
    <lineage>
        <taxon>Archaea</taxon>
        <taxon>Methanobacteriati</taxon>
        <taxon>Methanobacteriota</taxon>
        <taxon>Stenosarchaea group</taxon>
        <taxon>Halobacteria</taxon>
        <taxon>Halobacteriales</taxon>
        <taxon>Natrialbaceae</taxon>
        <taxon>Natronolimnobius</taxon>
    </lineage>
</organism>
<name>A0A202E6D7_9EURY</name>
<reference evidence="1 2" key="1">
    <citation type="submission" date="2017-02" db="EMBL/GenBank/DDBJ databases">
        <title>Natronthermophilus aegyptiacus gen. nov.,sp. nov., an aerobic, extremely halophilic alkalithermophilic archaeon isolated from the athalassohaline Wadi An Natrun, Egypt.</title>
        <authorList>
            <person name="Zhao B."/>
        </authorList>
    </citation>
    <scope>NUCLEOTIDE SEQUENCE [LARGE SCALE GENOMIC DNA]</scope>
    <source>
        <strain evidence="1 2">CGMCC 1.3597</strain>
    </source>
</reference>
<protein>
    <submittedName>
        <fullName evidence="1">Uncharacterized protein</fullName>
    </submittedName>
</protein>
<dbReference type="RefSeq" id="WP_054863000.1">
    <property type="nucleotide sequence ID" value="NZ_MWPH01000003.1"/>
</dbReference>
<accession>A0A202E6D7</accession>
<keyword evidence="2" id="KW-1185">Reference proteome</keyword>
<sequence>MNRRTVFTTGGVGTVLGIIGCLDDGDSENSTTSTDNWTPTLTVPEVTLEQGGDTTVTLEATDVAGVHVSAVPHTTAITVAYDSSDASPSPDRIVDTLPLHLYWDSREDVVVDVHIDASEDVDPGEYQFAVTVFDQDGENREDSTEESRITIVE</sequence>
<dbReference type="EMBL" id="MWPH01000003">
    <property type="protein sequence ID" value="OVE83748.1"/>
    <property type="molecule type" value="Genomic_DNA"/>
</dbReference>
<gene>
    <name evidence="1" type="ORF">B2G88_15110</name>
</gene>
<evidence type="ECO:0000313" key="1">
    <source>
        <dbReference type="EMBL" id="OVE83748.1"/>
    </source>
</evidence>
<dbReference type="PROSITE" id="PS51257">
    <property type="entry name" value="PROKAR_LIPOPROTEIN"/>
    <property type="match status" value="1"/>
</dbReference>